<evidence type="ECO:0000313" key="1">
    <source>
        <dbReference type="EMBL" id="QOQ74592.1"/>
    </source>
</evidence>
<evidence type="ECO:0000313" key="2">
    <source>
        <dbReference type="Proteomes" id="UP000594923"/>
    </source>
</evidence>
<dbReference type="EMBL" id="CP063073">
    <property type="protein sequence ID" value="QOQ74592.1"/>
    <property type="molecule type" value="Genomic_DNA"/>
</dbReference>
<reference evidence="1 2" key="1">
    <citation type="submission" date="2020-10" db="EMBL/GenBank/DDBJ databases">
        <title>High quality whole genome sequence of Pseudomonas poae PMA22.</title>
        <authorList>
            <person name="Hernandez J.G."/>
            <person name="Rodriguez P."/>
            <person name="Cuevas C."/>
            <person name="de la Calle F."/>
            <person name="Galan B."/>
            <person name="Garcia J.L."/>
        </authorList>
    </citation>
    <scope>NUCLEOTIDE SEQUENCE [LARGE SCALE GENOMIC DNA]</scope>
    <source>
        <strain evidence="1 2">PMA22</strain>
    </source>
</reference>
<sequence length="65" mass="7475">MSRDELIKLILKIQRNEGTEEEADADIELLVNSVLDPEAVDYIFQHEWTAEFIADKIISYAPIVL</sequence>
<name>A0A7M1KEQ7_9PSED</name>
<organism evidence="1 2">
    <name type="scientific">Pseudomonas poae</name>
    <dbReference type="NCBI Taxonomy" id="200451"/>
    <lineage>
        <taxon>Bacteria</taxon>
        <taxon>Pseudomonadati</taxon>
        <taxon>Pseudomonadota</taxon>
        <taxon>Gammaproteobacteria</taxon>
        <taxon>Pseudomonadales</taxon>
        <taxon>Pseudomonadaceae</taxon>
        <taxon>Pseudomonas</taxon>
    </lineage>
</organism>
<gene>
    <name evidence="1" type="ORF">IMF22_24435</name>
</gene>
<dbReference type="Proteomes" id="UP000594923">
    <property type="component" value="Chromosome"/>
</dbReference>
<dbReference type="AlphaFoldDB" id="A0A7M1KEQ7"/>
<dbReference type="RefSeq" id="WP_177028070.1">
    <property type="nucleotide sequence ID" value="NZ_CP063073.1"/>
</dbReference>
<accession>A0A7M1KEQ7</accession>
<evidence type="ECO:0008006" key="3">
    <source>
        <dbReference type="Google" id="ProtNLM"/>
    </source>
</evidence>
<protein>
    <recommendedName>
        <fullName evidence="3">Bacteriocin immunity protein</fullName>
    </recommendedName>
</protein>
<proteinExistence type="predicted"/>